<dbReference type="Pfam" id="PF07677">
    <property type="entry name" value="A2M_recep"/>
    <property type="match status" value="1"/>
</dbReference>
<dbReference type="PROSITE" id="PS00477">
    <property type="entry name" value="ALPHA_2_MACROGLOBULIN"/>
    <property type="match status" value="1"/>
</dbReference>
<protein>
    <recommendedName>
        <fullName evidence="14">Alpha-2-macroglobulin</fullName>
    </recommendedName>
</protein>
<comment type="subcellular location">
    <subcellularLocation>
        <location evidence="1">Secreted</location>
    </subcellularLocation>
</comment>
<dbReference type="FunFam" id="1.50.10.20:FF:000001">
    <property type="entry name" value="CD109 isoform 1"/>
    <property type="match status" value="1"/>
</dbReference>
<dbReference type="SMART" id="SM01361">
    <property type="entry name" value="A2M_recep"/>
    <property type="match status" value="1"/>
</dbReference>
<dbReference type="SMART" id="SM01360">
    <property type="entry name" value="A2M"/>
    <property type="match status" value="1"/>
</dbReference>
<gene>
    <name evidence="12" type="ORF">GDO78_019950</name>
</gene>
<dbReference type="PANTHER" id="PTHR11412:SF182">
    <property type="entry name" value="ALPHA-2-MACROGLOBULIN-LIKE PROTEIN 1"/>
    <property type="match status" value="1"/>
</dbReference>
<evidence type="ECO:0000259" key="9">
    <source>
        <dbReference type="SMART" id="SM01359"/>
    </source>
</evidence>
<dbReference type="Gene3D" id="2.60.40.1940">
    <property type="match status" value="1"/>
</dbReference>
<keyword evidence="7" id="KW-1015">Disulfide bond</keyword>
<dbReference type="SUPFAM" id="SSF49410">
    <property type="entry name" value="Alpha-macroglobulin receptor domain"/>
    <property type="match status" value="1"/>
</dbReference>
<dbReference type="InterPro" id="IPR036595">
    <property type="entry name" value="A-macroglobulin_rcpt-bd_sf"/>
</dbReference>
<evidence type="ECO:0000256" key="5">
    <source>
        <dbReference type="ARBA" id="ARBA00022729"/>
    </source>
</evidence>
<feature type="domain" description="Alpha-2-macroglobulin bait region" evidence="9">
    <location>
        <begin position="410"/>
        <end position="561"/>
    </location>
</feature>
<dbReference type="GO" id="GO:0005615">
    <property type="term" value="C:extracellular space"/>
    <property type="evidence" value="ECO:0007669"/>
    <property type="project" value="InterPro"/>
</dbReference>
<dbReference type="InterPro" id="IPR011625">
    <property type="entry name" value="A2M_N_BRD"/>
</dbReference>
<keyword evidence="5" id="KW-0732">Signal</keyword>
<dbReference type="Proteomes" id="UP000770717">
    <property type="component" value="Unassembled WGS sequence"/>
</dbReference>
<organism evidence="12 13">
    <name type="scientific">Eleutherodactylus coqui</name>
    <name type="common">Puerto Rican coqui</name>
    <dbReference type="NCBI Taxonomy" id="57060"/>
    <lineage>
        <taxon>Eukaryota</taxon>
        <taxon>Metazoa</taxon>
        <taxon>Chordata</taxon>
        <taxon>Craniata</taxon>
        <taxon>Vertebrata</taxon>
        <taxon>Euteleostomi</taxon>
        <taxon>Amphibia</taxon>
        <taxon>Batrachia</taxon>
        <taxon>Anura</taxon>
        <taxon>Neobatrachia</taxon>
        <taxon>Hyloidea</taxon>
        <taxon>Eleutherodactylidae</taxon>
        <taxon>Eleutherodactylinae</taxon>
        <taxon>Eleutherodactylus</taxon>
        <taxon>Eleutherodactylus</taxon>
    </lineage>
</organism>
<keyword evidence="4" id="KW-0646">Protease inhibitor</keyword>
<keyword evidence="6" id="KW-0722">Serine protease inhibitor</keyword>
<dbReference type="InterPro" id="IPR047565">
    <property type="entry name" value="Alpha-macroglob_thiol-ester_cl"/>
</dbReference>
<dbReference type="SMART" id="SM01419">
    <property type="entry name" value="Thiol-ester_cl"/>
    <property type="match status" value="1"/>
</dbReference>
<dbReference type="Pfam" id="PF17791">
    <property type="entry name" value="MG3"/>
    <property type="match status" value="1"/>
</dbReference>
<sequence length="1383" mass="154448">MFLLFFLSLLWFYVLLFGLWEIRVYSKESELVCVHLVGITGETNVQLDLERATSNITLLEKSIQENNYFGCVPFQVPEPSDGNLEVATIHATIHHAGNSISEKSKLLLKKERTATFIQTDKPIYKPGQTAKNLIGQWLNVSLSQGIAELSLPLSSEPQLGEYSIQVKDEVHTFSVEEYVMPKFEVSLHFPKVVLITDERFTLQVCSRYTYGKPTKGDYKVQVCQKHAFIGLPDLCANFTGKLDNSGCSTLEVPCENFQLRKQGMQMKLFGTASITEEGTGIELSTTSETKISAILTQVTILGSDTTYKPGIPMRIQVKVTDASDTIIPGITVYLTCKVQSHTIKETLVTGVDGIASYNIDNTTDWKGTVTFTATASPSDNTPDHSDFIIPYHSSTYLNLEPYKSQSKSFIKIRSQNNVLPCVGQQEVKVDYVIRRSELKEGISHLHLHYLVISRFSIKYSAQLEIPIGTSDKDEFGDAVLKIPLTTDFAPTFTILGYILLPNGGAAADSVQFNKEKCFRNKISVGFFPGDVLPGSDVSLQVQAASGSLCGLRVVDKSVVLMRPEKELTADKVYGLFPIPSSHTYNRKVLDKTRFYYMKNIPEYLYTQRIEEDAVAAAVADDDDEADQENVITSSIPTAAQSTVIRHYFPETWIWKLVAVGDSGIAALHDVAPDTITDWHGGAFCMGPGGFGLAPSASFRVFQPFFVDISLPYSVIRGETFTLKATVFNYLKQCIKVQTTLRPSAELEERPCDDCQYISCICVDESKTFYWNLKASQLGKVNITVTTEALDTQDLCHNEVPIVPRQGSIDTVVKPLLVQPGGVLEEKSHSALLCSRGEDDSKIEEILLKIPENILRDSERAHISVIGDLMGTAMQNLDQLLAMPYGCGEQNMVLFAPNIFILQYLEKTNQLNSEIKNKATKFLESGYQRELNYKHDDGSYSAFGKSDPSGNTWLTAFVVKSFSKARPYIPIDEKHLKDSFSWLKKNQLANGCFRSVGQLFNNAMKGGLTDEISLSTYVTISLLEAGLSMLDPLVRNAVSCLKTEAEKVTNVYSQALLVYAFTLSGDTEHREALMDKLEAQAVKGNRERHWERLSKPQPENIYWGRAPSAEVEMTSYVLLAHLSHPTQDLVKASEIVNWLSKQQNPYGGFSSTQDTVVALQGFAKYAEATFSDKGDVTVTIESKTDFMKQFHVNNNNRLLLQSTSLPTIPGEYTVRSSGSGCVYVQTVLRYNVPPPKQEEIFAIKVEAQSMECTEEPMTKLEIKISAQYTGSREKSNMVVIEVKMLSGYIPMKSTVRKLEKEKLIKRSDIQTDMVTLYLEELGRASVNLSFFVEQDSKVKDLKPATVKIYDYYETVLFQCESQPDMLMEFIQHLGINPFVILPTV</sequence>
<dbReference type="InterPro" id="IPR011626">
    <property type="entry name" value="Alpha-macroglobulin_TED"/>
</dbReference>
<dbReference type="SUPFAM" id="SSF48239">
    <property type="entry name" value="Terpenoid cyclases/Protein prenyltransferases"/>
    <property type="match status" value="1"/>
</dbReference>
<dbReference type="GO" id="GO:0004867">
    <property type="term" value="F:serine-type endopeptidase inhibitor activity"/>
    <property type="evidence" value="ECO:0007669"/>
    <property type="project" value="UniProtKB-KW"/>
</dbReference>
<dbReference type="SUPFAM" id="SSF49373">
    <property type="entry name" value="Invasin/intimin cell-adhesion fragments"/>
    <property type="match status" value="1"/>
</dbReference>
<dbReference type="InterPro" id="IPR041813">
    <property type="entry name" value="A2M_TED"/>
</dbReference>
<feature type="domain" description="Alpha-2-macroglobulin" evidence="10">
    <location>
        <begin position="651"/>
        <end position="740"/>
    </location>
</feature>
<dbReference type="InterPro" id="IPR040839">
    <property type="entry name" value="MG4"/>
</dbReference>
<dbReference type="CDD" id="cd02897">
    <property type="entry name" value="A2M_2"/>
    <property type="match status" value="1"/>
</dbReference>
<dbReference type="InterPro" id="IPR008964">
    <property type="entry name" value="Invasin/intimin_cell_adhesion"/>
</dbReference>
<dbReference type="Pfam" id="PF00207">
    <property type="entry name" value="A2M"/>
    <property type="match status" value="1"/>
</dbReference>
<evidence type="ECO:0000256" key="8">
    <source>
        <dbReference type="ARBA" id="ARBA00023180"/>
    </source>
</evidence>
<dbReference type="InterPro" id="IPR009048">
    <property type="entry name" value="A-macroglobulin_rcpt-bd"/>
</dbReference>
<dbReference type="Gene3D" id="2.60.40.690">
    <property type="entry name" value="Alpha-macroglobulin, receptor-binding domain"/>
    <property type="match status" value="1"/>
</dbReference>
<accession>A0A8J6EI75</accession>
<evidence type="ECO:0000259" key="11">
    <source>
        <dbReference type="SMART" id="SM01361"/>
    </source>
</evidence>
<dbReference type="InterPro" id="IPR013783">
    <property type="entry name" value="Ig-like_fold"/>
</dbReference>
<proteinExistence type="inferred from homology"/>
<keyword evidence="13" id="KW-1185">Reference proteome</keyword>
<dbReference type="PANTHER" id="PTHR11412">
    <property type="entry name" value="MACROGLOBULIN / COMPLEMENT"/>
    <property type="match status" value="1"/>
</dbReference>
<evidence type="ECO:0000256" key="2">
    <source>
        <dbReference type="ARBA" id="ARBA00010952"/>
    </source>
</evidence>
<keyword evidence="8" id="KW-0325">Glycoprotein</keyword>
<dbReference type="EMBL" id="WNTK01000457">
    <property type="protein sequence ID" value="KAG9469673.1"/>
    <property type="molecule type" value="Genomic_DNA"/>
</dbReference>
<dbReference type="Gene3D" id="2.60.40.10">
    <property type="entry name" value="Immunoglobulins"/>
    <property type="match status" value="2"/>
</dbReference>
<dbReference type="InterPro" id="IPR019742">
    <property type="entry name" value="MacrogloblnA2_CS"/>
</dbReference>
<name>A0A8J6EI75_ELECQ</name>
<dbReference type="InterPro" id="IPR041555">
    <property type="entry name" value="MG3"/>
</dbReference>
<comment type="caution">
    <text evidence="12">The sequence shown here is derived from an EMBL/GenBank/DDBJ whole genome shotgun (WGS) entry which is preliminary data.</text>
</comment>
<feature type="domain" description="Alpha-macroglobulin receptor-binding" evidence="11">
    <location>
        <begin position="1274"/>
        <end position="1356"/>
    </location>
</feature>
<evidence type="ECO:0000313" key="12">
    <source>
        <dbReference type="EMBL" id="KAG9469673.1"/>
    </source>
</evidence>
<evidence type="ECO:0000256" key="3">
    <source>
        <dbReference type="ARBA" id="ARBA00022525"/>
    </source>
</evidence>
<dbReference type="Gene3D" id="2.20.130.20">
    <property type="match status" value="1"/>
</dbReference>
<dbReference type="Pfam" id="PF17789">
    <property type="entry name" value="MG4"/>
    <property type="match status" value="1"/>
</dbReference>
<dbReference type="InterPro" id="IPR014756">
    <property type="entry name" value="Ig_E-set"/>
</dbReference>
<evidence type="ECO:0000313" key="13">
    <source>
        <dbReference type="Proteomes" id="UP000770717"/>
    </source>
</evidence>
<dbReference type="Pfam" id="PF07678">
    <property type="entry name" value="TED_complement"/>
    <property type="match status" value="1"/>
</dbReference>
<evidence type="ECO:0008006" key="14">
    <source>
        <dbReference type="Google" id="ProtNLM"/>
    </source>
</evidence>
<evidence type="ECO:0000256" key="6">
    <source>
        <dbReference type="ARBA" id="ARBA00022900"/>
    </source>
</evidence>
<keyword evidence="3" id="KW-0964">Secreted</keyword>
<evidence type="ECO:0000256" key="1">
    <source>
        <dbReference type="ARBA" id="ARBA00004613"/>
    </source>
</evidence>
<dbReference type="InterPro" id="IPR050473">
    <property type="entry name" value="A2M/Complement_sys"/>
</dbReference>
<dbReference type="SUPFAM" id="SSF81296">
    <property type="entry name" value="E set domains"/>
    <property type="match status" value="1"/>
</dbReference>
<dbReference type="Gene3D" id="1.50.10.20">
    <property type="match status" value="1"/>
</dbReference>
<dbReference type="Gene3D" id="6.20.50.160">
    <property type="match status" value="1"/>
</dbReference>
<reference evidence="12" key="1">
    <citation type="thesis" date="2020" institute="ProQuest LLC" country="789 East Eisenhower Parkway, Ann Arbor, MI, USA">
        <title>Comparative Genomics and Chromosome Evolution.</title>
        <authorList>
            <person name="Mudd A.B."/>
        </authorList>
    </citation>
    <scope>NUCLEOTIDE SEQUENCE</scope>
    <source>
        <strain evidence="12">HN-11 Male</strain>
        <tissue evidence="12">Kidney and liver</tissue>
    </source>
</reference>
<dbReference type="InterPro" id="IPR008930">
    <property type="entry name" value="Terpenoid_cyclase/PrenylTrfase"/>
</dbReference>
<dbReference type="SMART" id="SM01359">
    <property type="entry name" value="A2M_N_2"/>
    <property type="match status" value="1"/>
</dbReference>
<dbReference type="Gene3D" id="2.60.120.1540">
    <property type="match status" value="1"/>
</dbReference>
<dbReference type="Gene3D" id="2.60.40.1930">
    <property type="match status" value="2"/>
</dbReference>
<evidence type="ECO:0000256" key="7">
    <source>
        <dbReference type="ARBA" id="ARBA00023157"/>
    </source>
</evidence>
<dbReference type="InterPro" id="IPR001599">
    <property type="entry name" value="Macroglobln_a2"/>
</dbReference>
<evidence type="ECO:0000256" key="4">
    <source>
        <dbReference type="ARBA" id="ARBA00022690"/>
    </source>
</evidence>
<dbReference type="OrthoDB" id="9998011at2759"/>
<evidence type="ECO:0000259" key="10">
    <source>
        <dbReference type="SMART" id="SM01360"/>
    </source>
</evidence>
<comment type="similarity">
    <text evidence="2">Belongs to the protease inhibitor I39 (alpha-2-macroglobulin) family.</text>
</comment>
<dbReference type="Pfam" id="PF07703">
    <property type="entry name" value="A2M_BRD"/>
    <property type="match status" value="1"/>
</dbReference>